<gene>
    <name evidence="2" type="ORF">PHYPA_009578</name>
</gene>
<dbReference type="EnsemblPlants" id="Pp3c6_28210V3.1">
    <property type="protein sequence ID" value="PAC:32977667.CDS.1"/>
    <property type="gene ID" value="Pp3c6_28210"/>
</dbReference>
<proteinExistence type="predicted"/>
<reference evidence="3" key="3">
    <citation type="submission" date="2020-12" db="UniProtKB">
        <authorList>
            <consortium name="EnsemblPlants"/>
        </authorList>
    </citation>
    <scope>IDENTIFICATION</scope>
</reference>
<reference evidence="2 4" key="1">
    <citation type="journal article" date="2008" name="Science">
        <title>The Physcomitrella genome reveals evolutionary insights into the conquest of land by plants.</title>
        <authorList>
            <person name="Rensing S."/>
            <person name="Lang D."/>
            <person name="Zimmer A."/>
            <person name="Terry A."/>
            <person name="Salamov A."/>
            <person name="Shapiro H."/>
            <person name="Nishiyama T."/>
            <person name="Perroud P.-F."/>
            <person name="Lindquist E."/>
            <person name="Kamisugi Y."/>
            <person name="Tanahashi T."/>
            <person name="Sakakibara K."/>
            <person name="Fujita T."/>
            <person name="Oishi K."/>
            <person name="Shin-I T."/>
            <person name="Kuroki Y."/>
            <person name="Toyoda A."/>
            <person name="Suzuki Y."/>
            <person name="Hashimoto A."/>
            <person name="Yamaguchi K."/>
            <person name="Sugano A."/>
            <person name="Kohara Y."/>
            <person name="Fujiyama A."/>
            <person name="Anterola A."/>
            <person name="Aoki S."/>
            <person name="Ashton N."/>
            <person name="Barbazuk W.B."/>
            <person name="Barker E."/>
            <person name="Bennetzen J."/>
            <person name="Bezanilla M."/>
            <person name="Blankenship R."/>
            <person name="Cho S.H."/>
            <person name="Dutcher S."/>
            <person name="Estelle M."/>
            <person name="Fawcett J.A."/>
            <person name="Gundlach H."/>
            <person name="Hanada K."/>
            <person name="Heyl A."/>
            <person name="Hicks K.A."/>
            <person name="Hugh J."/>
            <person name="Lohr M."/>
            <person name="Mayer K."/>
            <person name="Melkozernov A."/>
            <person name="Murata T."/>
            <person name="Nelson D."/>
            <person name="Pils B."/>
            <person name="Prigge M."/>
            <person name="Reiss B."/>
            <person name="Renner T."/>
            <person name="Rombauts S."/>
            <person name="Rushton P."/>
            <person name="Sanderfoot A."/>
            <person name="Schween G."/>
            <person name="Shiu S.-H."/>
            <person name="Stueber K."/>
            <person name="Theodoulou F.L."/>
            <person name="Tu H."/>
            <person name="Van de Peer Y."/>
            <person name="Verrier P.J."/>
            <person name="Waters E."/>
            <person name="Wood A."/>
            <person name="Yang L."/>
            <person name="Cove D."/>
            <person name="Cuming A."/>
            <person name="Hasebe M."/>
            <person name="Lucas S."/>
            <person name="Mishler D.B."/>
            <person name="Reski R."/>
            <person name="Grigoriev I."/>
            <person name="Quatrano R.S."/>
            <person name="Boore J.L."/>
        </authorList>
    </citation>
    <scope>NUCLEOTIDE SEQUENCE [LARGE SCALE GENOMIC DNA]</scope>
    <source>
        <strain evidence="3 4">cv. Gransden 2004</strain>
    </source>
</reference>
<dbReference type="Gramene" id="Pp3c6_28210V3.1">
    <property type="protein sequence ID" value="PAC:32977667.CDS.1"/>
    <property type="gene ID" value="Pp3c6_28210"/>
</dbReference>
<dbReference type="Proteomes" id="UP000006727">
    <property type="component" value="Chromosome 6"/>
</dbReference>
<feature type="region of interest" description="Disordered" evidence="1">
    <location>
        <begin position="111"/>
        <end position="147"/>
    </location>
</feature>
<protein>
    <submittedName>
        <fullName evidence="2 3">Uncharacterized protein</fullName>
    </submittedName>
</protein>
<evidence type="ECO:0000313" key="2">
    <source>
        <dbReference type="EMBL" id="PNR53203.1"/>
    </source>
</evidence>
<dbReference type="PaxDb" id="3218-PP1S117_13V6.1"/>
<dbReference type="HOGENOM" id="CLU_1423678_0_0_1"/>
<evidence type="ECO:0000256" key="1">
    <source>
        <dbReference type="SAM" id="MobiDB-lite"/>
    </source>
</evidence>
<organism evidence="2">
    <name type="scientific">Physcomitrium patens</name>
    <name type="common">Spreading-leaved earth moss</name>
    <name type="synonym">Physcomitrella patens</name>
    <dbReference type="NCBI Taxonomy" id="3218"/>
    <lineage>
        <taxon>Eukaryota</taxon>
        <taxon>Viridiplantae</taxon>
        <taxon>Streptophyta</taxon>
        <taxon>Embryophyta</taxon>
        <taxon>Bryophyta</taxon>
        <taxon>Bryophytina</taxon>
        <taxon>Bryopsida</taxon>
        <taxon>Funariidae</taxon>
        <taxon>Funariales</taxon>
        <taxon>Funariaceae</taxon>
        <taxon>Physcomitrium</taxon>
    </lineage>
</organism>
<sequence length="191" mass="22061">MFVDRLQFSGSINPSKKQTRRCRLGFSLLKGRRESVSLNKSMNAAYADRAEGLPAEKGGTGNKRVTARHPVLSARRYAKLRRRRRRHRWVSRGIRHIWFWRKMQQSLRGDAGPEAMQLGNNNNNNKQRTGKRRERASNREEGTLLSPRPTIIFSRPTILPPRPTDLSARPDPALLLRSCSSRTHRKCRIKV</sequence>
<dbReference type="AlphaFoldDB" id="A9STG1"/>
<name>A9STG1_PHYPA</name>
<evidence type="ECO:0000313" key="4">
    <source>
        <dbReference type="Proteomes" id="UP000006727"/>
    </source>
</evidence>
<dbReference type="InParanoid" id="A9STG1"/>
<dbReference type="Gramene" id="Pp3c6_28210V3.2">
    <property type="protein sequence ID" value="PAC:32977668.CDS.1"/>
    <property type="gene ID" value="Pp3c6_28210"/>
</dbReference>
<accession>A9STG1</accession>
<dbReference type="EnsemblPlants" id="Pp3c6_28210V3.2">
    <property type="protein sequence ID" value="PAC:32977668.CDS.1"/>
    <property type="gene ID" value="Pp3c6_28210"/>
</dbReference>
<keyword evidence="4" id="KW-1185">Reference proteome</keyword>
<reference evidence="2 4" key="2">
    <citation type="journal article" date="2018" name="Plant J.">
        <title>The Physcomitrella patens chromosome-scale assembly reveals moss genome structure and evolution.</title>
        <authorList>
            <person name="Lang D."/>
            <person name="Ullrich K.K."/>
            <person name="Murat F."/>
            <person name="Fuchs J."/>
            <person name="Jenkins J."/>
            <person name="Haas F.B."/>
            <person name="Piednoel M."/>
            <person name="Gundlach H."/>
            <person name="Van Bel M."/>
            <person name="Meyberg R."/>
            <person name="Vives C."/>
            <person name="Morata J."/>
            <person name="Symeonidi A."/>
            <person name="Hiss M."/>
            <person name="Muchero W."/>
            <person name="Kamisugi Y."/>
            <person name="Saleh O."/>
            <person name="Blanc G."/>
            <person name="Decker E.L."/>
            <person name="van Gessel N."/>
            <person name="Grimwood J."/>
            <person name="Hayes R.D."/>
            <person name="Graham S.W."/>
            <person name="Gunter L.E."/>
            <person name="McDaniel S.F."/>
            <person name="Hoernstein S.N.W."/>
            <person name="Larsson A."/>
            <person name="Li F.W."/>
            <person name="Perroud P.F."/>
            <person name="Phillips J."/>
            <person name="Ranjan P."/>
            <person name="Rokshar D.S."/>
            <person name="Rothfels C.J."/>
            <person name="Schneider L."/>
            <person name="Shu S."/>
            <person name="Stevenson D.W."/>
            <person name="Thummler F."/>
            <person name="Tillich M."/>
            <person name="Villarreal Aguilar J.C."/>
            <person name="Widiez T."/>
            <person name="Wong G.K."/>
            <person name="Wymore A."/>
            <person name="Zhang Y."/>
            <person name="Zimmer A.D."/>
            <person name="Quatrano R.S."/>
            <person name="Mayer K.F.X."/>
            <person name="Goodstein D."/>
            <person name="Casacuberta J.M."/>
            <person name="Vandepoele K."/>
            <person name="Reski R."/>
            <person name="Cuming A.C."/>
            <person name="Tuskan G.A."/>
            <person name="Maumus F."/>
            <person name="Salse J."/>
            <person name="Schmutz J."/>
            <person name="Rensing S.A."/>
        </authorList>
    </citation>
    <scope>NUCLEOTIDE SEQUENCE [LARGE SCALE GENOMIC DNA]</scope>
    <source>
        <strain evidence="3 4">cv. Gransden 2004</strain>
    </source>
</reference>
<dbReference type="EMBL" id="ABEU02000006">
    <property type="protein sequence ID" value="PNR53203.1"/>
    <property type="molecule type" value="Genomic_DNA"/>
</dbReference>
<evidence type="ECO:0000313" key="3">
    <source>
        <dbReference type="EnsemblPlants" id="PAC:32977667.CDS.1"/>
    </source>
</evidence>